<accession>A0A1G2E1G9</accession>
<evidence type="ECO:0000313" key="1">
    <source>
        <dbReference type="EMBL" id="OGZ19479.1"/>
    </source>
</evidence>
<organism evidence="1 2">
    <name type="scientific">Candidatus Lloydbacteria bacterium RIFOXYC12_FULL_46_25</name>
    <dbReference type="NCBI Taxonomy" id="1798670"/>
    <lineage>
        <taxon>Bacteria</taxon>
        <taxon>Candidatus Lloydiibacteriota</taxon>
    </lineage>
</organism>
<sequence>MHIVRGGVRLLFILTDIHRWIRADVVSVAMLLGGMGGIRMRSIPGELESALTDGNGSVVRMERVSLENLHLGIRVVLVIKHQ</sequence>
<proteinExistence type="predicted"/>
<dbReference type="Proteomes" id="UP000178106">
    <property type="component" value="Unassembled WGS sequence"/>
</dbReference>
<reference evidence="1 2" key="1">
    <citation type="journal article" date="2016" name="Nat. Commun.">
        <title>Thousands of microbial genomes shed light on interconnected biogeochemical processes in an aquifer system.</title>
        <authorList>
            <person name="Anantharaman K."/>
            <person name="Brown C.T."/>
            <person name="Hug L.A."/>
            <person name="Sharon I."/>
            <person name="Castelle C.J."/>
            <person name="Probst A.J."/>
            <person name="Thomas B.C."/>
            <person name="Singh A."/>
            <person name="Wilkins M.J."/>
            <person name="Karaoz U."/>
            <person name="Brodie E.L."/>
            <person name="Williams K.H."/>
            <person name="Hubbard S.S."/>
            <person name="Banfield J.F."/>
        </authorList>
    </citation>
    <scope>NUCLEOTIDE SEQUENCE [LARGE SCALE GENOMIC DNA]</scope>
</reference>
<gene>
    <name evidence="1" type="ORF">A2494_01770</name>
</gene>
<evidence type="ECO:0000313" key="2">
    <source>
        <dbReference type="Proteomes" id="UP000178106"/>
    </source>
</evidence>
<comment type="caution">
    <text evidence="1">The sequence shown here is derived from an EMBL/GenBank/DDBJ whole genome shotgun (WGS) entry which is preliminary data.</text>
</comment>
<dbReference type="EMBL" id="MHLU01000051">
    <property type="protein sequence ID" value="OGZ19479.1"/>
    <property type="molecule type" value="Genomic_DNA"/>
</dbReference>
<name>A0A1G2E1G9_9BACT</name>
<protein>
    <submittedName>
        <fullName evidence="1">Uncharacterized protein</fullName>
    </submittedName>
</protein>
<dbReference type="AlphaFoldDB" id="A0A1G2E1G9"/>